<evidence type="ECO:0000313" key="2">
    <source>
        <dbReference type="EMBL" id="KAG2886724.1"/>
    </source>
</evidence>
<reference evidence="6 7" key="1">
    <citation type="submission" date="2018-01" db="EMBL/GenBank/DDBJ databases">
        <title>Draft genome of the strawberry crown rot pathogen Phytophthora cactorum.</title>
        <authorList>
            <person name="Armitage A.D."/>
            <person name="Lysoe E."/>
            <person name="Nellist C.F."/>
            <person name="Harrison R.J."/>
            <person name="Brurberg M.B."/>
        </authorList>
    </citation>
    <scope>NUCLEOTIDE SEQUENCE [LARGE SCALE GENOMIC DNA]</scope>
    <source>
        <strain evidence="6 7">10300</strain>
    </source>
</reference>
<dbReference type="Proteomes" id="UP000774804">
    <property type="component" value="Unassembled WGS sequence"/>
</dbReference>
<name>A0A329SIB0_9STRA</name>
<dbReference type="EMBL" id="MJFZ01000137">
    <property type="protein sequence ID" value="RAW36517.1"/>
    <property type="molecule type" value="Genomic_DNA"/>
</dbReference>
<accession>A0A329SIB0</accession>
<dbReference type="EMBL" id="RCMG01001242">
    <property type="protein sequence ID" value="KAG2832391.1"/>
    <property type="molecule type" value="Genomic_DNA"/>
</dbReference>
<dbReference type="Proteomes" id="UP000251314">
    <property type="component" value="Unassembled WGS sequence"/>
</dbReference>
<gene>
    <name evidence="6" type="ORF">PC110_g7218</name>
    <name evidence="1" type="ORF">PC113_g20757</name>
    <name evidence="2" type="ORF">PC115_g20587</name>
    <name evidence="3" type="ORF">PC117_g22819</name>
    <name evidence="4" type="ORF">PC118_g20699</name>
    <name evidence="5" type="ORF">PC129_g19921</name>
</gene>
<evidence type="ECO:0000313" key="3">
    <source>
        <dbReference type="EMBL" id="KAG2897276.1"/>
    </source>
</evidence>
<dbReference type="Proteomes" id="UP000735874">
    <property type="component" value="Unassembled WGS sequence"/>
</dbReference>
<proteinExistence type="predicted"/>
<sequence length="58" mass="6379">MSLCIKVFGIYDFLNRLNDCDELFWFGGQPGIGSPEASNYTGALAEDLGSLAQHDPKR</sequence>
<dbReference type="Proteomes" id="UP000697107">
    <property type="component" value="Unassembled WGS sequence"/>
</dbReference>
<dbReference type="EMBL" id="RCMI01001321">
    <property type="protein sequence ID" value="KAG2886724.1"/>
    <property type="molecule type" value="Genomic_DNA"/>
</dbReference>
<evidence type="ECO:0000313" key="4">
    <source>
        <dbReference type="EMBL" id="KAG2963791.1"/>
    </source>
</evidence>
<dbReference type="VEuPathDB" id="FungiDB:PC110_g7218"/>
<dbReference type="EMBL" id="RCMK01001305">
    <property type="protein sequence ID" value="KAG2897276.1"/>
    <property type="molecule type" value="Genomic_DNA"/>
</dbReference>
<evidence type="ECO:0000313" key="7">
    <source>
        <dbReference type="Proteomes" id="UP000251314"/>
    </source>
</evidence>
<keyword evidence="7" id="KW-1185">Reference proteome</keyword>
<evidence type="ECO:0000313" key="5">
    <source>
        <dbReference type="EMBL" id="KAG3209060.1"/>
    </source>
</evidence>
<evidence type="ECO:0000313" key="1">
    <source>
        <dbReference type="EMBL" id="KAG2832391.1"/>
    </source>
</evidence>
<dbReference type="OrthoDB" id="10565610at2759"/>
<dbReference type="Proteomes" id="UP000760860">
    <property type="component" value="Unassembled WGS sequence"/>
</dbReference>
<dbReference type="EMBL" id="RCML01001288">
    <property type="protein sequence ID" value="KAG2963791.1"/>
    <property type="molecule type" value="Genomic_DNA"/>
</dbReference>
<organism evidence="6 7">
    <name type="scientific">Phytophthora cactorum</name>
    <dbReference type="NCBI Taxonomy" id="29920"/>
    <lineage>
        <taxon>Eukaryota</taxon>
        <taxon>Sar</taxon>
        <taxon>Stramenopiles</taxon>
        <taxon>Oomycota</taxon>
        <taxon>Peronosporomycetes</taxon>
        <taxon>Peronosporales</taxon>
        <taxon>Peronosporaceae</taxon>
        <taxon>Phytophthora</taxon>
    </lineage>
</organism>
<evidence type="ECO:0000313" key="6">
    <source>
        <dbReference type="EMBL" id="RAW36517.1"/>
    </source>
</evidence>
<dbReference type="Proteomes" id="UP000736787">
    <property type="component" value="Unassembled WGS sequence"/>
</dbReference>
<comment type="caution">
    <text evidence="6">The sequence shown here is derived from an EMBL/GenBank/DDBJ whole genome shotgun (WGS) entry which is preliminary data.</text>
</comment>
<dbReference type="EMBL" id="RCMV01001341">
    <property type="protein sequence ID" value="KAG3209060.1"/>
    <property type="molecule type" value="Genomic_DNA"/>
</dbReference>
<protein>
    <submittedName>
        <fullName evidence="6">Uncharacterized protein</fullName>
    </submittedName>
</protein>
<reference evidence="5" key="2">
    <citation type="submission" date="2018-05" db="EMBL/GenBank/DDBJ databases">
        <title>Effector identification in a new, highly contiguous assembly of the strawberry crown rot pathogen Phytophthora cactorum.</title>
        <authorList>
            <person name="Armitage A.D."/>
            <person name="Nellist C.F."/>
            <person name="Bates H."/>
            <person name="Vickerstaff R.J."/>
            <person name="Harrison R.J."/>
        </authorList>
    </citation>
    <scope>NUCLEOTIDE SEQUENCE</scope>
    <source>
        <strain evidence="1">15-7</strain>
        <strain evidence="2">4032</strain>
        <strain evidence="3">4040</strain>
        <strain evidence="4">P415</strain>
        <strain evidence="5">P421</strain>
    </source>
</reference>
<dbReference type="AlphaFoldDB" id="A0A329SIB0"/>